<organism evidence="3 4">
    <name type="scientific">Streptomyces lutosisoli</name>
    <dbReference type="NCBI Taxonomy" id="2665721"/>
    <lineage>
        <taxon>Bacteria</taxon>
        <taxon>Bacillati</taxon>
        <taxon>Actinomycetota</taxon>
        <taxon>Actinomycetes</taxon>
        <taxon>Kitasatosporales</taxon>
        <taxon>Streptomycetaceae</taxon>
        <taxon>Streptomyces</taxon>
    </lineage>
</organism>
<dbReference type="InterPro" id="IPR016040">
    <property type="entry name" value="NAD(P)-bd_dom"/>
</dbReference>
<dbReference type="InterPro" id="IPR036291">
    <property type="entry name" value="NAD(P)-bd_dom_sf"/>
</dbReference>
<dbReference type="Proteomes" id="UP001596957">
    <property type="component" value="Unassembled WGS sequence"/>
</dbReference>
<name>A0ABW2VF05_9ACTN</name>
<dbReference type="Gene3D" id="3.40.50.720">
    <property type="entry name" value="NAD(P)-binding Rossmann-like Domain"/>
    <property type="match status" value="1"/>
</dbReference>
<feature type="domain" description="NAD(P)-binding" evidence="2">
    <location>
        <begin position="9"/>
        <end position="158"/>
    </location>
</feature>
<dbReference type="EMBL" id="JBHTEC010000001">
    <property type="protein sequence ID" value="MFD0281287.1"/>
    <property type="molecule type" value="Genomic_DNA"/>
</dbReference>
<dbReference type="PANTHER" id="PTHR15020:SF50">
    <property type="entry name" value="UPF0659 PROTEIN YMR090W"/>
    <property type="match status" value="1"/>
</dbReference>
<dbReference type="RefSeq" id="WP_381258079.1">
    <property type="nucleotide sequence ID" value="NZ_JBHTBI010000022.1"/>
</dbReference>
<reference evidence="4" key="1">
    <citation type="journal article" date="2019" name="Int. J. Syst. Evol. Microbiol.">
        <title>The Global Catalogue of Microorganisms (GCM) 10K type strain sequencing project: providing services to taxonomists for standard genome sequencing and annotation.</title>
        <authorList>
            <consortium name="The Broad Institute Genomics Platform"/>
            <consortium name="The Broad Institute Genome Sequencing Center for Infectious Disease"/>
            <person name="Wu L."/>
            <person name="Ma J."/>
        </authorList>
    </citation>
    <scope>NUCLEOTIDE SEQUENCE [LARGE SCALE GENOMIC DNA]</scope>
    <source>
        <strain evidence="4">CGMCC 4.7198</strain>
    </source>
</reference>
<protein>
    <submittedName>
        <fullName evidence="3">NAD(P)H-binding protein</fullName>
    </submittedName>
</protein>
<feature type="region of interest" description="Disordered" evidence="1">
    <location>
        <begin position="117"/>
        <end position="136"/>
    </location>
</feature>
<evidence type="ECO:0000313" key="4">
    <source>
        <dbReference type="Proteomes" id="UP001596957"/>
    </source>
</evidence>
<evidence type="ECO:0000313" key="3">
    <source>
        <dbReference type="EMBL" id="MFD0281287.1"/>
    </source>
</evidence>
<proteinExistence type="predicted"/>
<dbReference type="PANTHER" id="PTHR15020">
    <property type="entry name" value="FLAVIN REDUCTASE-RELATED"/>
    <property type="match status" value="1"/>
</dbReference>
<feature type="compositionally biased region" description="Basic and acidic residues" evidence="1">
    <location>
        <begin position="124"/>
        <end position="136"/>
    </location>
</feature>
<evidence type="ECO:0000256" key="1">
    <source>
        <dbReference type="SAM" id="MobiDB-lite"/>
    </source>
</evidence>
<gene>
    <name evidence="3" type="ORF">ACFQZP_06315</name>
</gene>
<sequence>MKSPIAVIGGTGGVGRLVTRKLMARGETVRVIGRATLRARRHLPPLAQFFLGDVREPETLRTPLHGCGAVVYVMEPGPGFRGSGGPAGILESGVVNTLDTLLRGPVSGGPRFVLVSRPDSPTHTQERLTGRHPAGEDAVRASGLPYTVVRPGRRTEHDVAEACVQALFGGPGTRQPAPDRALA</sequence>
<comment type="caution">
    <text evidence="3">The sequence shown here is derived from an EMBL/GenBank/DDBJ whole genome shotgun (WGS) entry which is preliminary data.</text>
</comment>
<dbReference type="Pfam" id="PF13460">
    <property type="entry name" value="NAD_binding_10"/>
    <property type="match status" value="1"/>
</dbReference>
<keyword evidence="4" id="KW-1185">Reference proteome</keyword>
<dbReference type="SUPFAM" id="SSF51735">
    <property type="entry name" value="NAD(P)-binding Rossmann-fold domains"/>
    <property type="match status" value="1"/>
</dbReference>
<evidence type="ECO:0000259" key="2">
    <source>
        <dbReference type="Pfam" id="PF13460"/>
    </source>
</evidence>
<accession>A0ABW2VF05</accession>